<organism evidence="2 3">
    <name type="scientific">Armillaria solidipes</name>
    <dbReference type="NCBI Taxonomy" id="1076256"/>
    <lineage>
        <taxon>Eukaryota</taxon>
        <taxon>Fungi</taxon>
        <taxon>Dikarya</taxon>
        <taxon>Basidiomycota</taxon>
        <taxon>Agaricomycotina</taxon>
        <taxon>Agaricomycetes</taxon>
        <taxon>Agaricomycetidae</taxon>
        <taxon>Agaricales</taxon>
        <taxon>Marasmiineae</taxon>
        <taxon>Physalacriaceae</taxon>
        <taxon>Armillaria</taxon>
    </lineage>
</organism>
<sequence>MLLPSLSWKTLPTDLRHLYSQFSSTVARRSQRWQCPDCHTSVSCRQDLTKRMKIHGKAAENYRVCPDCPVLLPQTCNLDGHRLRHHSGSEKYKCTEDP</sequence>
<reference evidence="3" key="1">
    <citation type="journal article" date="2017" name="Nat. Ecol. Evol.">
        <title>Genome expansion and lineage-specific genetic innovations in the forest pathogenic fungi Armillaria.</title>
        <authorList>
            <person name="Sipos G."/>
            <person name="Prasanna A.N."/>
            <person name="Walter M.C."/>
            <person name="O'Connor E."/>
            <person name="Balint B."/>
            <person name="Krizsan K."/>
            <person name="Kiss B."/>
            <person name="Hess J."/>
            <person name="Varga T."/>
            <person name="Slot J."/>
            <person name="Riley R."/>
            <person name="Boka B."/>
            <person name="Rigling D."/>
            <person name="Barry K."/>
            <person name="Lee J."/>
            <person name="Mihaltcheva S."/>
            <person name="LaButti K."/>
            <person name="Lipzen A."/>
            <person name="Waldron R."/>
            <person name="Moloney N.M."/>
            <person name="Sperisen C."/>
            <person name="Kredics L."/>
            <person name="Vagvoelgyi C."/>
            <person name="Patrignani A."/>
            <person name="Fitzpatrick D."/>
            <person name="Nagy I."/>
            <person name="Doyle S."/>
            <person name="Anderson J.B."/>
            <person name="Grigoriev I.V."/>
            <person name="Gueldener U."/>
            <person name="Muensterkoetter M."/>
            <person name="Nagy L.G."/>
        </authorList>
    </citation>
    <scope>NUCLEOTIDE SEQUENCE [LARGE SCALE GENOMIC DNA]</scope>
    <source>
        <strain evidence="3">28-4</strain>
    </source>
</reference>
<dbReference type="Gene3D" id="3.30.160.60">
    <property type="entry name" value="Classic Zinc Finger"/>
    <property type="match status" value="1"/>
</dbReference>
<dbReference type="InterPro" id="IPR013087">
    <property type="entry name" value="Znf_C2H2_type"/>
</dbReference>
<evidence type="ECO:0000313" key="2">
    <source>
        <dbReference type="EMBL" id="PBK76250.1"/>
    </source>
</evidence>
<dbReference type="STRING" id="1076256.A0A2H3C2Y2"/>
<evidence type="ECO:0000313" key="3">
    <source>
        <dbReference type="Proteomes" id="UP000218334"/>
    </source>
</evidence>
<dbReference type="AlphaFoldDB" id="A0A2H3C2Y2"/>
<dbReference type="EMBL" id="KZ293416">
    <property type="protein sequence ID" value="PBK76250.1"/>
    <property type="molecule type" value="Genomic_DNA"/>
</dbReference>
<feature type="non-terminal residue" evidence="2">
    <location>
        <position position="98"/>
    </location>
</feature>
<feature type="domain" description="C2H2-type" evidence="1">
    <location>
        <begin position="65"/>
        <end position="86"/>
    </location>
</feature>
<keyword evidence="3" id="KW-1185">Reference proteome</keyword>
<gene>
    <name evidence="2" type="ORF">ARMSODRAFT_1078442</name>
</gene>
<name>A0A2H3C2Y2_9AGAR</name>
<protein>
    <recommendedName>
        <fullName evidence="1">C2H2-type domain-containing protein</fullName>
    </recommendedName>
</protein>
<proteinExistence type="predicted"/>
<accession>A0A2H3C2Y2</accession>
<dbReference type="PROSITE" id="PS00028">
    <property type="entry name" value="ZINC_FINGER_C2H2_1"/>
    <property type="match status" value="1"/>
</dbReference>
<dbReference type="Proteomes" id="UP000218334">
    <property type="component" value="Unassembled WGS sequence"/>
</dbReference>
<evidence type="ECO:0000259" key="1">
    <source>
        <dbReference type="PROSITE" id="PS00028"/>
    </source>
</evidence>